<name>A0ABU2FLG0_9EURY</name>
<dbReference type="EMBL" id="JAMQOS010000001">
    <property type="protein sequence ID" value="MDS0281031.1"/>
    <property type="molecule type" value="Genomic_DNA"/>
</dbReference>
<evidence type="ECO:0000313" key="1">
    <source>
        <dbReference type="EMBL" id="MDS0281031.1"/>
    </source>
</evidence>
<sequence length="238" mass="26073">MARHDAFEVSESFRFIGRTFAEYRRLFGLERDALAGAAVLDCPGGPSSFTAVAARVADRTVAVDPVYGTPLADLAPVCRDAVERTVEQLRASPEQFVWTAYSDPADRGRYLRAAAERFLADYTRRPGRYLRAALPALPLATDSVDLALCGHLLFLYDDRLDAAFHADALCELARVARREVRVFPLHALDGDPSALVGPTSERLRDRGLAVERRPVDYEFQPGATEMLVVSDVAGFAGA</sequence>
<comment type="caution">
    <text evidence="1">The sequence shown here is derived from an EMBL/GenBank/DDBJ whole genome shotgun (WGS) entry which is preliminary data.</text>
</comment>
<keyword evidence="1" id="KW-0489">Methyltransferase</keyword>
<proteinExistence type="predicted"/>
<accession>A0ABU2FLG0</accession>
<organism evidence="1 2">
    <name type="scientific">Haloarcula onubensis</name>
    <dbReference type="NCBI Taxonomy" id="2950539"/>
    <lineage>
        <taxon>Archaea</taxon>
        <taxon>Methanobacteriati</taxon>
        <taxon>Methanobacteriota</taxon>
        <taxon>Stenosarchaea group</taxon>
        <taxon>Halobacteria</taxon>
        <taxon>Halobacteriales</taxon>
        <taxon>Haloarculaceae</taxon>
        <taxon>Haloarcula</taxon>
    </lineage>
</organism>
<keyword evidence="2" id="KW-1185">Reference proteome</keyword>
<dbReference type="GO" id="GO:0032259">
    <property type="term" value="P:methylation"/>
    <property type="evidence" value="ECO:0007669"/>
    <property type="project" value="UniProtKB-KW"/>
</dbReference>
<dbReference type="GO" id="GO:0008168">
    <property type="term" value="F:methyltransferase activity"/>
    <property type="evidence" value="ECO:0007669"/>
    <property type="project" value="UniProtKB-KW"/>
</dbReference>
<evidence type="ECO:0000313" key="2">
    <source>
        <dbReference type="Proteomes" id="UP001268864"/>
    </source>
</evidence>
<reference evidence="1 2" key="1">
    <citation type="submission" date="2022-06" db="EMBL/GenBank/DDBJ databases">
        <title>Halomicroarcula sp. a new haloarchaeum isolate from saline soil.</title>
        <authorList>
            <person name="Strakova D."/>
            <person name="Galisteo C."/>
            <person name="Sanchez-Porro C."/>
            <person name="Ventosa A."/>
        </authorList>
    </citation>
    <scope>NUCLEOTIDE SEQUENCE [LARGE SCALE GENOMIC DNA]</scope>
    <source>
        <strain evidence="1 2">S3CR25-11</strain>
    </source>
</reference>
<protein>
    <submittedName>
        <fullName evidence="1">Class I SAM-dependent methyltransferase</fullName>
    </submittedName>
</protein>
<dbReference type="Proteomes" id="UP001268864">
    <property type="component" value="Unassembled WGS sequence"/>
</dbReference>
<gene>
    <name evidence="1" type="ORF">NDI86_02785</name>
</gene>
<keyword evidence="1" id="KW-0808">Transferase</keyword>
<dbReference type="RefSeq" id="WP_310898870.1">
    <property type="nucleotide sequence ID" value="NZ_JAMQOS010000001.1"/>
</dbReference>